<dbReference type="AlphaFoldDB" id="A0A6A4H657"/>
<evidence type="ECO:0000313" key="2">
    <source>
        <dbReference type="EMBL" id="KAE9392685.1"/>
    </source>
</evidence>
<reference evidence="2" key="1">
    <citation type="journal article" date="2019" name="Environ. Microbiol.">
        <title>Fungal ecological strategies reflected in gene transcription - a case study of two litter decomposers.</title>
        <authorList>
            <person name="Barbi F."/>
            <person name="Kohler A."/>
            <person name="Barry K."/>
            <person name="Baskaran P."/>
            <person name="Daum C."/>
            <person name="Fauchery L."/>
            <person name="Ihrmark K."/>
            <person name="Kuo A."/>
            <person name="LaButti K."/>
            <person name="Lipzen A."/>
            <person name="Morin E."/>
            <person name="Grigoriev I.V."/>
            <person name="Henrissat B."/>
            <person name="Lindahl B."/>
            <person name="Martin F."/>
        </authorList>
    </citation>
    <scope>NUCLEOTIDE SEQUENCE</scope>
    <source>
        <strain evidence="2">JB14</strain>
    </source>
</reference>
<feature type="region of interest" description="Disordered" evidence="1">
    <location>
        <begin position="311"/>
        <end position="346"/>
    </location>
</feature>
<sequence length="346" mass="37518">MPVSIKPLLNGSPLSVFPTPKRKINKMALKISKRWKIMSEDKKNNATKDVLIELREHRENREVGEHKPGAAAAQYLFLTSERIQETLTRLNMRMGDEALLFVTSSSLEQSHKPYIATTGPRVDSFCAKVLKLIPDDVSAKMDAFMVTGIEGVARNHVQRFLQLKSNISQLVVQKLQNVQARSRFPECTTPHSSSTLQGVMGLLAEAEMLWNSLTSVTTHFYHMMNQEFQDWLDGHNALGQGAEGAATNGGGDDEGEPGSIEMEGTASQGMPSVSPTSTLTPTPTPAPTCAPVPAGTSNFLAMTIVMDANGVAIPVKSTTRKKRSDAGKPRKKRNTGTVGGESSVAT</sequence>
<dbReference type="Proteomes" id="UP000799118">
    <property type="component" value="Unassembled WGS sequence"/>
</dbReference>
<dbReference type="EMBL" id="ML769590">
    <property type="protein sequence ID" value="KAE9392685.1"/>
    <property type="molecule type" value="Genomic_DNA"/>
</dbReference>
<protein>
    <submittedName>
        <fullName evidence="2">Uncharacterized protein</fullName>
    </submittedName>
</protein>
<organism evidence="2 3">
    <name type="scientific">Gymnopus androsaceus JB14</name>
    <dbReference type="NCBI Taxonomy" id="1447944"/>
    <lineage>
        <taxon>Eukaryota</taxon>
        <taxon>Fungi</taxon>
        <taxon>Dikarya</taxon>
        <taxon>Basidiomycota</taxon>
        <taxon>Agaricomycotina</taxon>
        <taxon>Agaricomycetes</taxon>
        <taxon>Agaricomycetidae</taxon>
        <taxon>Agaricales</taxon>
        <taxon>Marasmiineae</taxon>
        <taxon>Omphalotaceae</taxon>
        <taxon>Gymnopus</taxon>
    </lineage>
</organism>
<name>A0A6A4H657_9AGAR</name>
<feature type="region of interest" description="Disordered" evidence="1">
    <location>
        <begin position="235"/>
        <end position="290"/>
    </location>
</feature>
<evidence type="ECO:0000313" key="3">
    <source>
        <dbReference type="Proteomes" id="UP000799118"/>
    </source>
</evidence>
<evidence type="ECO:0000256" key="1">
    <source>
        <dbReference type="SAM" id="MobiDB-lite"/>
    </source>
</evidence>
<gene>
    <name evidence="2" type="ORF">BT96DRAFT_1000148</name>
</gene>
<dbReference type="OrthoDB" id="3033638at2759"/>
<feature type="compositionally biased region" description="Low complexity" evidence="1">
    <location>
        <begin position="271"/>
        <end position="281"/>
    </location>
</feature>
<keyword evidence="3" id="KW-1185">Reference proteome</keyword>
<proteinExistence type="predicted"/>
<accession>A0A6A4H657</accession>
<feature type="compositionally biased region" description="Basic residues" evidence="1">
    <location>
        <begin position="318"/>
        <end position="334"/>
    </location>
</feature>